<gene>
    <name evidence="1" type="ORF">ETD96_26200</name>
</gene>
<organism evidence="1 2">
    <name type="scientific">Actinomadura geliboluensis</name>
    <dbReference type="NCBI Taxonomy" id="882440"/>
    <lineage>
        <taxon>Bacteria</taxon>
        <taxon>Bacillati</taxon>
        <taxon>Actinomycetota</taxon>
        <taxon>Actinomycetes</taxon>
        <taxon>Streptosporangiales</taxon>
        <taxon>Thermomonosporaceae</taxon>
        <taxon>Actinomadura</taxon>
    </lineage>
</organism>
<protein>
    <submittedName>
        <fullName evidence="1">Uncharacterized protein</fullName>
    </submittedName>
</protein>
<dbReference type="EMBL" id="VCKZ01000217">
    <property type="protein sequence ID" value="TMR33941.1"/>
    <property type="molecule type" value="Genomic_DNA"/>
</dbReference>
<dbReference type="AlphaFoldDB" id="A0A5S4GMY6"/>
<dbReference type="RefSeq" id="WP_138639148.1">
    <property type="nucleotide sequence ID" value="NZ_VCKZ01000217.1"/>
</dbReference>
<evidence type="ECO:0000313" key="1">
    <source>
        <dbReference type="EMBL" id="TMR33941.1"/>
    </source>
</evidence>
<comment type="caution">
    <text evidence="1">The sequence shown here is derived from an EMBL/GenBank/DDBJ whole genome shotgun (WGS) entry which is preliminary data.</text>
</comment>
<sequence length="133" mass="13931">MTSRTLTTPATVIRHLRCVPLRRIHCPIGAVESGFGGHGEAGDEFLAARPAARGQDWESFVAQIAELGRVQAGHVMVVIGGRVLVDGPLLPRGRSGDPSGGLSVARDPQGVFAQTVAVLLTGLHLSFSACRVN</sequence>
<evidence type="ECO:0000313" key="2">
    <source>
        <dbReference type="Proteomes" id="UP000305238"/>
    </source>
</evidence>
<proteinExistence type="predicted"/>
<name>A0A5S4GMY6_9ACTN</name>
<keyword evidence="2" id="KW-1185">Reference proteome</keyword>
<reference evidence="1 2" key="1">
    <citation type="submission" date="2019-05" db="EMBL/GenBank/DDBJ databases">
        <title>Draft genome sequence of Actinomadura geliboluensis A8036.</title>
        <authorList>
            <person name="Saricaoglu S."/>
            <person name="Isik K."/>
        </authorList>
    </citation>
    <scope>NUCLEOTIDE SEQUENCE [LARGE SCALE GENOMIC DNA]</scope>
    <source>
        <strain evidence="1 2">A8036</strain>
    </source>
</reference>
<accession>A0A5S4GMY6</accession>
<dbReference type="Proteomes" id="UP000305238">
    <property type="component" value="Unassembled WGS sequence"/>
</dbReference>